<sequence>MIMQDLKETNLFPIKTLPEIFRTISESLFLSFGYPLSYTAMAIIAAVATAVGTTVKLQFKQGFEIFGNIYCYFISDPGTCKSHPISWAFRPIDKRHQSMLRGYRKAYEAYLLKTSGNKNKNVVKEPVFEAFIVKDFTPESLLMQLCRSPKGVVAIIDELIGMFKNANRYNSSAFSEFLNEVFSNITIYKTRIGSEPLHCLIPYLTVIGTTQPSMLSEIYSNDKSKNGGMARFIPIFPKDLSIPIWSDKEHDVEIERVYSEMIDKLLDIEVKLNEEGDPTPRTIEFTAEAKEKIIDWQRHYAEKIESEDRGQTYQDAKTKLPIYLLKFSLLNQMMRMIAGESNADAVDITSVNNAIAQIEYIDGEILKVHD</sequence>
<dbReference type="Pfam" id="PF13148">
    <property type="entry name" value="DUF3987"/>
    <property type="match status" value="1"/>
</dbReference>
<dbReference type="AlphaFoldDB" id="A0A6L3GMC3"/>
<dbReference type="InterPro" id="IPR025048">
    <property type="entry name" value="DUF3987"/>
</dbReference>
<keyword evidence="1" id="KW-1133">Transmembrane helix</keyword>
<evidence type="ECO:0000256" key="1">
    <source>
        <dbReference type="SAM" id="Phobius"/>
    </source>
</evidence>
<dbReference type="EMBL" id="VWEQ01000131">
    <property type="protein sequence ID" value="KAA4744122.1"/>
    <property type="molecule type" value="Genomic_DNA"/>
</dbReference>
<evidence type="ECO:0000313" key="2">
    <source>
        <dbReference type="EMBL" id="KAA4744122.1"/>
    </source>
</evidence>
<evidence type="ECO:0000313" key="3">
    <source>
        <dbReference type="Proteomes" id="UP000479773"/>
    </source>
</evidence>
<keyword evidence="1" id="KW-0812">Transmembrane</keyword>
<protein>
    <submittedName>
        <fullName evidence="2">DUF3987 domain-containing protein</fullName>
    </submittedName>
</protein>
<gene>
    <name evidence="2" type="ORF">F3B44_25245</name>
</gene>
<name>A0A6L3GMC3_BACFG</name>
<organism evidence="2 3">
    <name type="scientific">Bacteroides fragilis</name>
    <dbReference type="NCBI Taxonomy" id="817"/>
    <lineage>
        <taxon>Bacteria</taxon>
        <taxon>Pseudomonadati</taxon>
        <taxon>Bacteroidota</taxon>
        <taxon>Bacteroidia</taxon>
        <taxon>Bacteroidales</taxon>
        <taxon>Bacteroidaceae</taxon>
        <taxon>Bacteroides</taxon>
    </lineage>
</organism>
<comment type="caution">
    <text evidence="2">The sequence shown here is derived from an EMBL/GenBank/DDBJ whole genome shotgun (WGS) entry which is preliminary data.</text>
</comment>
<feature type="non-terminal residue" evidence="2">
    <location>
        <position position="370"/>
    </location>
</feature>
<reference evidence="2 3" key="1">
    <citation type="journal article" date="2019" name="Nat. Med.">
        <title>A library of human gut bacterial isolates paired with longitudinal multiomics data enables mechanistic microbiome research.</title>
        <authorList>
            <person name="Poyet M."/>
            <person name="Groussin M."/>
            <person name="Gibbons S.M."/>
            <person name="Avila-Pacheco J."/>
            <person name="Jiang X."/>
            <person name="Kearney S.M."/>
            <person name="Perrotta A.R."/>
            <person name="Berdy B."/>
            <person name="Zhao S."/>
            <person name="Lieberman T.D."/>
            <person name="Swanson P.K."/>
            <person name="Smith M."/>
            <person name="Roesemann S."/>
            <person name="Alexander J.E."/>
            <person name="Rich S.A."/>
            <person name="Livny J."/>
            <person name="Vlamakis H."/>
            <person name="Clish C."/>
            <person name="Bullock K."/>
            <person name="Deik A."/>
            <person name="Scott J."/>
            <person name="Pierce K.A."/>
            <person name="Xavier R.J."/>
            <person name="Alm E.J."/>
        </authorList>
    </citation>
    <scope>NUCLEOTIDE SEQUENCE [LARGE SCALE GENOMIC DNA]</scope>
    <source>
        <strain evidence="2 3">BIOML-A106</strain>
    </source>
</reference>
<feature type="transmembrane region" description="Helical" evidence="1">
    <location>
        <begin position="36"/>
        <end position="55"/>
    </location>
</feature>
<proteinExistence type="predicted"/>
<keyword evidence="1" id="KW-0472">Membrane</keyword>
<dbReference type="Proteomes" id="UP000479773">
    <property type="component" value="Unassembled WGS sequence"/>
</dbReference>
<accession>A0A6L3GMC3</accession>